<dbReference type="GO" id="GO:0003723">
    <property type="term" value="F:RNA binding"/>
    <property type="evidence" value="ECO:0007669"/>
    <property type="project" value="TreeGrafter"/>
</dbReference>
<dbReference type="InterPro" id="IPR016195">
    <property type="entry name" value="Pol/histidinol_Pase-like"/>
</dbReference>
<dbReference type="Pfam" id="PF01876">
    <property type="entry name" value="RNase_P_p30"/>
    <property type="match status" value="1"/>
</dbReference>
<dbReference type="PANTHER" id="PTHR13031:SF0">
    <property type="entry name" value="RIBONUCLEASE P PROTEIN SUBUNIT P30"/>
    <property type="match status" value="1"/>
</dbReference>
<dbReference type="EMBL" id="HBUF01569657">
    <property type="protein sequence ID" value="CAG6765966.1"/>
    <property type="molecule type" value="Transcribed_RNA"/>
</dbReference>
<protein>
    <submittedName>
        <fullName evidence="4">Ribonuclease P protein subunit p30</fullName>
    </submittedName>
</protein>
<dbReference type="GO" id="GO:0008033">
    <property type="term" value="P:tRNA processing"/>
    <property type="evidence" value="ECO:0007669"/>
    <property type="project" value="UniProtKB-KW"/>
</dbReference>
<dbReference type="AlphaFoldDB" id="A0A8D9AKD7"/>
<organism evidence="4">
    <name type="scientific">Cacopsylla melanoneura</name>
    <dbReference type="NCBI Taxonomy" id="428564"/>
    <lineage>
        <taxon>Eukaryota</taxon>
        <taxon>Metazoa</taxon>
        <taxon>Ecdysozoa</taxon>
        <taxon>Arthropoda</taxon>
        <taxon>Hexapoda</taxon>
        <taxon>Insecta</taxon>
        <taxon>Pterygota</taxon>
        <taxon>Neoptera</taxon>
        <taxon>Paraneoptera</taxon>
        <taxon>Hemiptera</taxon>
        <taxon>Sternorrhyncha</taxon>
        <taxon>Psylloidea</taxon>
        <taxon>Psyllidae</taxon>
        <taxon>Psyllinae</taxon>
        <taxon>Cacopsylla</taxon>
    </lineage>
</organism>
<name>A0A8D9AKD7_9HEMI</name>
<dbReference type="GO" id="GO:0005655">
    <property type="term" value="C:nucleolar ribonuclease P complex"/>
    <property type="evidence" value="ECO:0007669"/>
    <property type="project" value="TreeGrafter"/>
</dbReference>
<evidence type="ECO:0000313" key="4">
    <source>
        <dbReference type="EMBL" id="CAG6765967.1"/>
    </source>
</evidence>
<dbReference type="EMBL" id="HBUF01569658">
    <property type="protein sequence ID" value="CAG6765967.1"/>
    <property type="molecule type" value="Transcribed_RNA"/>
</dbReference>
<keyword evidence="3" id="KW-0819">tRNA processing</keyword>
<proteinExistence type="inferred from homology"/>
<sequence length="268" mass="30354">MNPVPYGYVDLNADFSKFTTKEIIKTLNVFIEYGYRVIAVNTFVDMESLASQPSKPKKKKSGPVEDPVPCPQRFDVPEDISNKIEILRRVTVKYSEPGQIIKLRDSKNFKQYQVFAVQPSTLNAFSHACSTLEVDLISLSCREKLPFTIPRKMYQVAVQRGIHFELCYADLIISSDSRIHCIQTSHSLSIVGKSRGLVLSSGCNNSIQIRSPHEVQCVSLMLGLSHVQAKQSIQDFPRLLLHRAYGRRLGKTLFDVQTQETEEDEATR</sequence>
<dbReference type="PANTHER" id="PTHR13031">
    <property type="entry name" value="RIBONUCLEASE P SUBUNIT P30"/>
    <property type="match status" value="1"/>
</dbReference>
<dbReference type="InterPro" id="IPR002738">
    <property type="entry name" value="RNase_P_p30"/>
</dbReference>
<dbReference type="Gene3D" id="3.20.20.140">
    <property type="entry name" value="Metal-dependent hydrolases"/>
    <property type="match status" value="1"/>
</dbReference>
<evidence type="ECO:0000256" key="2">
    <source>
        <dbReference type="ARBA" id="ARBA00007331"/>
    </source>
</evidence>
<accession>A0A8D9AKD7</accession>
<comment type="subcellular location">
    <subcellularLocation>
        <location evidence="1">Nucleus</location>
    </subcellularLocation>
</comment>
<reference evidence="4" key="1">
    <citation type="submission" date="2021-05" db="EMBL/GenBank/DDBJ databases">
        <authorList>
            <person name="Alioto T."/>
            <person name="Alioto T."/>
            <person name="Gomez Garrido J."/>
        </authorList>
    </citation>
    <scope>NUCLEOTIDE SEQUENCE</scope>
</reference>
<evidence type="ECO:0000256" key="3">
    <source>
        <dbReference type="ARBA" id="ARBA00022694"/>
    </source>
</evidence>
<evidence type="ECO:0000256" key="1">
    <source>
        <dbReference type="ARBA" id="ARBA00004123"/>
    </source>
</evidence>
<comment type="similarity">
    <text evidence="2">Belongs to the eukaryotic/archaeal RNase P protein component 3 family.</text>
</comment>
<dbReference type="SUPFAM" id="SSF89550">
    <property type="entry name" value="PHP domain-like"/>
    <property type="match status" value="1"/>
</dbReference>